<organism evidence="1 2">
    <name type="scientific">Chitinophaga terrae</name>
    <name type="common">ex Kim and Jung 2007</name>
    <dbReference type="NCBI Taxonomy" id="408074"/>
    <lineage>
        <taxon>Bacteria</taxon>
        <taxon>Pseudomonadati</taxon>
        <taxon>Bacteroidota</taxon>
        <taxon>Chitinophagia</taxon>
        <taxon>Chitinophagales</taxon>
        <taxon>Chitinophagaceae</taxon>
        <taxon>Chitinophaga</taxon>
    </lineage>
</organism>
<accession>A0A1H3XYM1</accession>
<dbReference type="Proteomes" id="UP000199656">
    <property type="component" value="Unassembled WGS sequence"/>
</dbReference>
<gene>
    <name evidence="1" type="ORF">SAMN05660909_00572</name>
</gene>
<name>A0A1H3XYM1_9BACT</name>
<dbReference type="RefSeq" id="WP_089758494.1">
    <property type="nucleotide sequence ID" value="NZ_BKAT01000010.1"/>
</dbReference>
<evidence type="ECO:0000313" key="1">
    <source>
        <dbReference type="EMBL" id="SEA04340.1"/>
    </source>
</evidence>
<sequence length="328" mass="37123">MKLAPAQTFEIQDAGQKQFHRIVLLNTGTIVGYYSQDDACFLEWFTGNEILETKVDEITCDVFETPAFFHFQNYAALYSSKNDFIILYNESDKNNPTRISITNHLPKTKYPNFDRPLSNYHSAGNTDTNIIPILFTNAGMLPVYVANLQVDVEKGTASWLDLRYWNNKQPIALENESFDKPQKPFAILHALNKQNATLLYGIGDRDGGYLKPGMEFSELSAVDEKGAVKETLFSLGRLYKESKKGGKECTFSSSGKYAILTPAFKTDDWKNKQKLFALDGKELIELELPKALSDYRVIDHNNEMFLLANQHPNLVFAGTDSIILCRAQ</sequence>
<reference evidence="2" key="1">
    <citation type="submission" date="2016-10" db="EMBL/GenBank/DDBJ databases">
        <authorList>
            <person name="Varghese N."/>
            <person name="Submissions S."/>
        </authorList>
    </citation>
    <scope>NUCLEOTIDE SEQUENCE [LARGE SCALE GENOMIC DNA]</scope>
    <source>
        <strain evidence="2">DSM 23920</strain>
    </source>
</reference>
<protein>
    <submittedName>
        <fullName evidence="1">Uncharacterized protein</fullName>
    </submittedName>
</protein>
<dbReference type="EMBL" id="FNRL01000002">
    <property type="protein sequence ID" value="SEA04340.1"/>
    <property type="molecule type" value="Genomic_DNA"/>
</dbReference>
<keyword evidence="2" id="KW-1185">Reference proteome</keyword>
<proteinExistence type="predicted"/>
<evidence type="ECO:0000313" key="2">
    <source>
        <dbReference type="Proteomes" id="UP000199656"/>
    </source>
</evidence>
<dbReference type="OrthoDB" id="357461at2"/>
<dbReference type="AlphaFoldDB" id="A0A1H3XYM1"/>